<dbReference type="EMBL" id="SJZI01000003">
    <property type="protein sequence ID" value="TCJ18814.1"/>
    <property type="molecule type" value="Genomic_DNA"/>
</dbReference>
<accession>A0A4R1BMX5</accession>
<dbReference type="Proteomes" id="UP000295334">
    <property type="component" value="Unassembled WGS sequence"/>
</dbReference>
<sequence>MKKLLLLVLSAAAFAGAEAQSEKFVSAMQPRVIAIDTTRTPAALEDLSNSFERIAEAEKTQWQPYYYAALAKVNAGMLQMNGLRGGIADKIDPMADKAEALLDKAEALSKDNSEIWVVRKMIASMRMIADPMSRYMTYGPKAAEALAMARKLNPENPRIYLLEGQDKFFTPEQFGGSKTEAKKLFETALEKYNGFKPADALAPNWGRPATQYFLAQASK</sequence>
<protein>
    <recommendedName>
        <fullName evidence="4">Tetratricopeptide repeat protein</fullName>
    </recommendedName>
</protein>
<evidence type="ECO:0000256" key="1">
    <source>
        <dbReference type="SAM" id="SignalP"/>
    </source>
</evidence>
<evidence type="ECO:0000313" key="2">
    <source>
        <dbReference type="EMBL" id="TCJ18814.1"/>
    </source>
</evidence>
<dbReference type="Gene3D" id="1.25.40.10">
    <property type="entry name" value="Tetratricopeptide repeat domain"/>
    <property type="match status" value="1"/>
</dbReference>
<dbReference type="RefSeq" id="WP_131446849.1">
    <property type="nucleotide sequence ID" value="NZ_SJZI01000003.1"/>
</dbReference>
<dbReference type="OrthoDB" id="1150971at2"/>
<keyword evidence="3" id="KW-1185">Reference proteome</keyword>
<comment type="caution">
    <text evidence="2">The sequence shown here is derived from an EMBL/GenBank/DDBJ whole genome shotgun (WGS) entry which is preliminary data.</text>
</comment>
<evidence type="ECO:0000313" key="3">
    <source>
        <dbReference type="Proteomes" id="UP000295334"/>
    </source>
</evidence>
<keyword evidence="1" id="KW-0732">Signal</keyword>
<feature type="chain" id="PRO_5020863726" description="Tetratricopeptide repeat protein" evidence="1">
    <location>
        <begin position="20"/>
        <end position="219"/>
    </location>
</feature>
<feature type="signal peptide" evidence="1">
    <location>
        <begin position="1"/>
        <end position="19"/>
    </location>
</feature>
<dbReference type="InterPro" id="IPR011990">
    <property type="entry name" value="TPR-like_helical_dom_sf"/>
</dbReference>
<organism evidence="2 3">
    <name type="scientific">Flaviaesturariibacter flavus</name>
    <dbReference type="NCBI Taxonomy" id="2502780"/>
    <lineage>
        <taxon>Bacteria</taxon>
        <taxon>Pseudomonadati</taxon>
        <taxon>Bacteroidota</taxon>
        <taxon>Chitinophagia</taxon>
        <taxon>Chitinophagales</taxon>
        <taxon>Chitinophagaceae</taxon>
        <taxon>Flaviaestuariibacter</taxon>
    </lineage>
</organism>
<dbReference type="AlphaFoldDB" id="A0A4R1BMX5"/>
<gene>
    <name evidence="2" type="ORF">EPD60_03370</name>
</gene>
<evidence type="ECO:0008006" key="4">
    <source>
        <dbReference type="Google" id="ProtNLM"/>
    </source>
</evidence>
<proteinExistence type="predicted"/>
<reference evidence="2 3" key="1">
    <citation type="submission" date="2019-03" db="EMBL/GenBank/DDBJ databases">
        <authorList>
            <person name="Kim M.K.M."/>
        </authorList>
    </citation>
    <scope>NUCLEOTIDE SEQUENCE [LARGE SCALE GENOMIC DNA]</scope>
    <source>
        <strain evidence="2 3">17J68-12</strain>
    </source>
</reference>
<name>A0A4R1BMX5_9BACT</name>